<keyword evidence="4" id="KW-0812">Transmembrane</keyword>
<dbReference type="InterPro" id="IPR008969">
    <property type="entry name" value="CarboxyPept-like_regulatory"/>
</dbReference>
<evidence type="ECO:0000256" key="4">
    <source>
        <dbReference type="ARBA" id="ARBA00022692"/>
    </source>
</evidence>
<evidence type="ECO:0000256" key="3">
    <source>
        <dbReference type="ARBA" id="ARBA00022452"/>
    </source>
</evidence>
<keyword evidence="8" id="KW-0675">Receptor</keyword>
<dbReference type="SUPFAM" id="SSF49464">
    <property type="entry name" value="Carboxypeptidase regulatory domain-like"/>
    <property type="match status" value="1"/>
</dbReference>
<sequence length="997" mass="109750">MSNFYDLLRYAFTLVLMLCFSLSIQAQSLIKGVVTSGADGETLPGVNVLIKGTSTGTVTSIDGSFALQAAPEDILDVSFVGFKSQQIKVGAQTNIKVVLKNDVTALKEVVVIGYGTAKKSDLTGAVTAINASDFNQGAIASPQELLNGKVSGVRITTDGGAPGAGASIRIRGGSSLSASNSPLIIVDGLPLDSKGVSGMPNGLSSINPNDIETFTVLKDASATAIYGSRASNGVIIITTKKGGNDFQLSYTGNVSVATPASRITNLNSFEYENLINERFGADSAPGRLMGYNNALYDTDWQDMIFRNAISTEHNISVGGKVMKVLPYRASVGYNDNQGILKGSGMQRTTASLNLSPKFFDDHLSVNVNSKFMHMKNEFADQSAIGSAVAFDPTKPVFMDNQKYGGYYTWLDQSGSKIMQAPANPLAILNQQTIGSNVNRFIGNIQLDYKFHAIPNLKANLNLGLDQSVGNGEANTHAGSGINNEIYDRQGKFYNYRQDKKNELLDFYLQYNKDLPALKSRFDVMTGYSWQHFWYSESNHTSFGDGNENGKTDIEVRSENYLVSFFGRANYSFMERLNLTATLRYDGSSRFSENNRWGVFPSFAGAYNFKKEAFLKNSEVVSTLKLRVGWGLTGQQDVGNDYPSQGIYKFSNEPASFVYYRQDGSMVHVPTVRPEAYDETLKWESTATTNIGIDFGFKDDRINGSLELYERKTNDLLNTIPVPAGSNFRNHVLTNVGSLSNKGIELTLNGKVVQTSAFNWNLAFNASRNWSKITKLTAVDNPDYRGVLTGSIGGGTGNNVQIHAVNHSAFSYFLYQQVYDHEGKPVEGQYVDRNGDGIVNDDDRYIMDKNAIPDWTLGLSSNMTYKNWDMSMSFRANIGVYNYNASASGSGTFNEIITGGDYINNVHSDVLNTHFSKYNQLSDYYVQRADFLRLDNIMLGYNFKNITKSHMSARVYASVNNLFVLTPYKGMDPEVFNGIDSDFYPRPRTFLMGVNLTF</sequence>
<evidence type="ECO:0000256" key="7">
    <source>
        <dbReference type="ARBA" id="ARBA00023136"/>
    </source>
</evidence>
<dbReference type="Gene3D" id="2.40.170.20">
    <property type="entry name" value="TonB-dependent receptor, beta-barrel domain"/>
    <property type="match status" value="1"/>
</dbReference>
<dbReference type="PANTHER" id="PTHR30069">
    <property type="entry name" value="TONB-DEPENDENT OUTER MEMBRANE RECEPTOR"/>
    <property type="match status" value="1"/>
</dbReference>
<geneLocation type="plasmid" evidence="13 14">
    <name>pPP1</name>
</geneLocation>
<dbReference type="Gene3D" id="2.170.130.10">
    <property type="entry name" value="TonB-dependent receptor, plug domain"/>
    <property type="match status" value="1"/>
</dbReference>
<dbReference type="InterPro" id="IPR023996">
    <property type="entry name" value="TonB-dep_OMP_SusC/RagA"/>
</dbReference>
<evidence type="ECO:0000256" key="9">
    <source>
        <dbReference type="ARBA" id="ARBA00023237"/>
    </source>
</evidence>
<evidence type="ECO:0000256" key="1">
    <source>
        <dbReference type="ARBA" id="ARBA00004571"/>
    </source>
</evidence>
<keyword evidence="7 10" id="KW-0472">Membrane</keyword>
<dbReference type="InterPro" id="IPR023997">
    <property type="entry name" value="TonB-dep_OMP_SusC/RagA_CS"/>
</dbReference>
<dbReference type="InterPro" id="IPR036942">
    <property type="entry name" value="Beta-barrel_TonB_sf"/>
</dbReference>
<reference evidence="13 14" key="1">
    <citation type="submission" date="2021-12" db="EMBL/GenBank/DDBJ databases">
        <title>Genome sequencing of bacteria with rrn-lacking chromosome and rrn-plasmid.</title>
        <authorList>
            <person name="Anda M."/>
            <person name="Iwasaki W."/>
        </authorList>
    </citation>
    <scope>NUCLEOTIDE SEQUENCE [LARGE SCALE GENOMIC DNA]</scope>
    <source>
        <strain evidence="13 14">NBRC 101262</strain>
        <plasmid evidence="13 14">pPP1</plasmid>
    </source>
</reference>
<dbReference type="Pfam" id="PF00593">
    <property type="entry name" value="TonB_dep_Rec_b-barrel"/>
    <property type="match status" value="1"/>
</dbReference>
<keyword evidence="2" id="KW-0813">Transport</keyword>
<evidence type="ECO:0000259" key="12">
    <source>
        <dbReference type="Pfam" id="PF07715"/>
    </source>
</evidence>
<keyword evidence="6 10" id="KW-0798">TonB box</keyword>
<evidence type="ECO:0000256" key="10">
    <source>
        <dbReference type="RuleBase" id="RU003357"/>
    </source>
</evidence>
<proteinExistence type="inferred from homology"/>
<dbReference type="Gene3D" id="2.60.40.1120">
    <property type="entry name" value="Carboxypeptidase-like, regulatory domain"/>
    <property type="match status" value="1"/>
</dbReference>
<dbReference type="SUPFAM" id="SSF56935">
    <property type="entry name" value="Porins"/>
    <property type="match status" value="1"/>
</dbReference>
<feature type="domain" description="TonB-dependent receptor plug" evidence="12">
    <location>
        <begin position="119"/>
        <end position="234"/>
    </location>
</feature>
<dbReference type="PANTHER" id="PTHR30069:SF29">
    <property type="entry name" value="HEMOGLOBIN AND HEMOGLOBIN-HAPTOGLOBIN-BINDING PROTEIN 1-RELATED"/>
    <property type="match status" value="1"/>
</dbReference>
<protein>
    <submittedName>
        <fullName evidence="13">SusC/RagA family TonB-linked outer membrane protein</fullName>
    </submittedName>
</protein>
<dbReference type="Proteomes" id="UP001354989">
    <property type="component" value="Plasmid pPP1"/>
</dbReference>
<name>A0ABN6LBK7_9BACT</name>
<gene>
    <name evidence="13" type="ORF">PEPS_28600</name>
</gene>
<feature type="domain" description="TonB-dependent receptor-like beta-barrel" evidence="11">
    <location>
        <begin position="406"/>
        <end position="961"/>
    </location>
</feature>
<keyword evidence="5" id="KW-0732">Signal</keyword>
<evidence type="ECO:0000256" key="6">
    <source>
        <dbReference type="ARBA" id="ARBA00023077"/>
    </source>
</evidence>
<keyword evidence="13" id="KW-0614">Plasmid</keyword>
<keyword evidence="14" id="KW-1185">Reference proteome</keyword>
<evidence type="ECO:0000256" key="8">
    <source>
        <dbReference type="ARBA" id="ARBA00023170"/>
    </source>
</evidence>
<evidence type="ECO:0000256" key="2">
    <source>
        <dbReference type="ARBA" id="ARBA00022448"/>
    </source>
</evidence>
<keyword evidence="3" id="KW-1134">Transmembrane beta strand</keyword>
<comment type="subcellular location">
    <subcellularLocation>
        <location evidence="1">Cell outer membrane</location>
        <topology evidence="1">Multi-pass membrane protein</topology>
    </subcellularLocation>
</comment>
<dbReference type="Pfam" id="PF07715">
    <property type="entry name" value="Plug"/>
    <property type="match status" value="1"/>
</dbReference>
<comment type="similarity">
    <text evidence="10">Belongs to the TonB-dependent receptor family.</text>
</comment>
<evidence type="ECO:0000313" key="13">
    <source>
        <dbReference type="EMBL" id="BDD00580.1"/>
    </source>
</evidence>
<dbReference type="InterPro" id="IPR039426">
    <property type="entry name" value="TonB-dep_rcpt-like"/>
</dbReference>
<dbReference type="NCBIfam" id="TIGR04057">
    <property type="entry name" value="SusC_RagA_signa"/>
    <property type="match status" value="1"/>
</dbReference>
<dbReference type="EMBL" id="AP025293">
    <property type="protein sequence ID" value="BDD00580.1"/>
    <property type="molecule type" value="Genomic_DNA"/>
</dbReference>
<evidence type="ECO:0000313" key="14">
    <source>
        <dbReference type="Proteomes" id="UP001354989"/>
    </source>
</evidence>
<dbReference type="InterPro" id="IPR037066">
    <property type="entry name" value="Plug_dom_sf"/>
</dbReference>
<evidence type="ECO:0000259" key="11">
    <source>
        <dbReference type="Pfam" id="PF00593"/>
    </source>
</evidence>
<evidence type="ECO:0000256" key="5">
    <source>
        <dbReference type="ARBA" id="ARBA00022729"/>
    </source>
</evidence>
<dbReference type="InterPro" id="IPR012910">
    <property type="entry name" value="Plug_dom"/>
</dbReference>
<dbReference type="RefSeq" id="WP_338398419.1">
    <property type="nucleotide sequence ID" value="NZ_AP025293.1"/>
</dbReference>
<keyword evidence="9" id="KW-0998">Cell outer membrane</keyword>
<organism evidence="13 14">
    <name type="scientific">Persicobacter psychrovividus</name>
    <dbReference type="NCBI Taxonomy" id="387638"/>
    <lineage>
        <taxon>Bacteria</taxon>
        <taxon>Pseudomonadati</taxon>
        <taxon>Bacteroidota</taxon>
        <taxon>Cytophagia</taxon>
        <taxon>Cytophagales</taxon>
        <taxon>Persicobacteraceae</taxon>
        <taxon>Persicobacter</taxon>
    </lineage>
</organism>
<dbReference type="InterPro" id="IPR000531">
    <property type="entry name" value="Beta-barrel_TonB"/>
</dbReference>
<dbReference type="Pfam" id="PF13715">
    <property type="entry name" value="CarbopepD_reg_2"/>
    <property type="match status" value="1"/>
</dbReference>
<dbReference type="NCBIfam" id="TIGR04056">
    <property type="entry name" value="OMP_RagA_SusC"/>
    <property type="match status" value="1"/>
</dbReference>
<accession>A0ABN6LBK7</accession>